<dbReference type="Proteomes" id="UP001162131">
    <property type="component" value="Unassembled WGS sequence"/>
</dbReference>
<dbReference type="EMBL" id="CAJZBQ010000053">
    <property type="protein sequence ID" value="CAG9331634.1"/>
    <property type="molecule type" value="Genomic_DNA"/>
</dbReference>
<evidence type="ECO:0000259" key="3">
    <source>
        <dbReference type="Pfam" id="PF02525"/>
    </source>
</evidence>
<dbReference type="InterPro" id="IPR003680">
    <property type="entry name" value="Flavodoxin_fold"/>
</dbReference>
<dbReference type="InterPro" id="IPR051545">
    <property type="entry name" value="NAD(P)H_dehydrogenase_qn"/>
</dbReference>
<dbReference type="GO" id="GO:0005829">
    <property type="term" value="C:cytosol"/>
    <property type="evidence" value="ECO:0007669"/>
    <property type="project" value="TreeGrafter"/>
</dbReference>
<dbReference type="PANTHER" id="PTHR10204:SF34">
    <property type="entry name" value="NAD(P)H DEHYDROGENASE [QUINONE] 1 ISOFORM 1"/>
    <property type="match status" value="1"/>
</dbReference>
<evidence type="ECO:0000313" key="4">
    <source>
        <dbReference type="EMBL" id="CAG9331634.1"/>
    </source>
</evidence>
<sequence>MKVLIVFAHPDTSSFNYALKESIKLGFTDSGCEIIESDLYRMNFKSHLDRYDYPSWDKETFRPDEAAIKASEDNSHAEDINIERQKITESSVIVFQFPIWWSNCPAILIGWIQRVFGYGFGYPDPVLRNKKILISCTAGNYSAADIDIRIRSQLSSFAYMGAEILPIIAVSPNNTLTEAERKQFIADAYNIAKGVAGNLSS</sequence>
<evidence type="ECO:0000313" key="5">
    <source>
        <dbReference type="Proteomes" id="UP001162131"/>
    </source>
</evidence>
<dbReference type="SUPFAM" id="SSF52218">
    <property type="entry name" value="Flavoproteins"/>
    <property type="match status" value="1"/>
</dbReference>
<accession>A0AAU9K7L1</accession>
<comment type="similarity">
    <text evidence="1">Belongs to the NAD(P)H dehydrogenase (quinone) family.</text>
</comment>
<dbReference type="PANTHER" id="PTHR10204">
    <property type="entry name" value="NAD P H OXIDOREDUCTASE-RELATED"/>
    <property type="match status" value="1"/>
</dbReference>
<dbReference type="InterPro" id="IPR029039">
    <property type="entry name" value="Flavoprotein-like_sf"/>
</dbReference>
<keyword evidence="5" id="KW-1185">Reference proteome</keyword>
<keyword evidence="2" id="KW-0560">Oxidoreductase</keyword>
<dbReference type="GO" id="GO:0003955">
    <property type="term" value="F:NAD(P)H dehydrogenase (quinone) activity"/>
    <property type="evidence" value="ECO:0007669"/>
    <property type="project" value="TreeGrafter"/>
</dbReference>
<proteinExistence type="inferred from homology"/>
<dbReference type="Gene3D" id="3.40.50.360">
    <property type="match status" value="1"/>
</dbReference>
<name>A0AAU9K7L1_9CILI</name>
<gene>
    <name evidence="4" type="ORF">BSTOLATCC_MIC53699</name>
</gene>
<evidence type="ECO:0000256" key="1">
    <source>
        <dbReference type="ARBA" id="ARBA00006252"/>
    </source>
</evidence>
<feature type="domain" description="Flavodoxin-like fold" evidence="3">
    <location>
        <begin position="1"/>
        <end position="184"/>
    </location>
</feature>
<evidence type="ECO:0000256" key="2">
    <source>
        <dbReference type="ARBA" id="ARBA00023002"/>
    </source>
</evidence>
<dbReference type="AlphaFoldDB" id="A0AAU9K7L1"/>
<comment type="caution">
    <text evidence="4">The sequence shown here is derived from an EMBL/GenBank/DDBJ whole genome shotgun (WGS) entry which is preliminary data.</text>
</comment>
<protein>
    <recommendedName>
        <fullName evidence="3">Flavodoxin-like fold domain-containing protein</fullName>
    </recommendedName>
</protein>
<dbReference type="Pfam" id="PF02525">
    <property type="entry name" value="Flavodoxin_2"/>
    <property type="match status" value="1"/>
</dbReference>
<reference evidence="4" key="1">
    <citation type="submission" date="2021-09" db="EMBL/GenBank/DDBJ databases">
        <authorList>
            <consortium name="AG Swart"/>
            <person name="Singh M."/>
            <person name="Singh A."/>
            <person name="Seah K."/>
            <person name="Emmerich C."/>
        </authorList>
    </citation>
    <scope>NUCLEOTIDE SEQUENCE</scope>
    <source>
        <strain evidence="4">ATCC30299</strain>
    </source>
</reference>
<organism evidence="4 5">
    <name type="scientific">Blepharisma stoltei</name>
    <dbReference type="NCBI Taxonomy" id="1481888"/>
    <lineage>
        <taxon>Eukaryota</taxon>
        <taxon>Sar</taxon>
        <taxon>Alveolata</taxon>
        <taxon>Ciliophora</taxon>
        <taxon>Postciliodesmatophora</taxon>
        <taxon>Heterotrichea</taxon>
        <taxon>Heterotrichida</taxon>
        <taxon>Blepharismidae</taxon>
        <taxon>Blepharisma</taxon>
    </lineage>
</organism>